<evidence type="ECO:0000256" key="10">
    <source>
        <dbReference type="PROSITE-ProRule" id="PRU00959"/>
    </source>
</evidence>
<evidence type="ECO:0000256" key="5">
    <source>
        <dbReference type="ARBA" id="ARBA00022679"/>
    </source>
</evidence>
<dbReference type="PROSITE" id="PS00092">
    <property type="entry name" value="N6_MTASE"/>
    <property type="match status" value="1"/>
</dbReference>
<evidence type="ECO:0000259" key="12">
    <source>
        <dbReference type="Pfam" id="PF25904"/>
    </source>
</evidence>
<dbReference type="eggNOG" id="KOG2671">
    <property type="taxonomic scope" value="Eukaryota"/>
</dbReference>
<name>B0EUV2_ENTDS</name>
<dbReference type="EMBL" id="DS550974">
    <property type="protein sequence ID" value="EDR21676.1"/>
    <property type="molecule type" value="Genomic_DNA"/>
</dbReference>
<evidence type="ECO:0000256" key="2">
    <source>
        <dbReference type="ARBA" id="ARBA00022490"/>
    </source>
</evidence>
<dbReference type="Pfam" id="PF01170">
    <property type="entry name" value="UPF0020"/>
    <property type="match status" value="1"/>
</dbReference>
<keyword evidence="6 10" id="KW-0949">S-adenosyl-L-methionine</keyword>
<dbReference type="InterPro" id="IPR016691">
    <property type="entry name" value="TRMT11"/>
</dbReference>
<dbReference type="PANTHER" id="PTHR13370:SF3">
    <property type="entry name" value="TRNA (GUANINE(10)-N2)-METHYLTRANSFERASE HOMOLOG"/>
    <property type="match status" value="1"/>
</dbReference>
<dbReference type="InterPro" id="IPR000241">
    <property type="entry name" value="RlmKL-like_Mtase"/>
</dbReference>
<dbReference type="PROSITE" id="PS51627">
    <property type="entry name" value="SAM_MT_TRM11"/>
    <property type="match status" value="1"/>
</dbReference>
<evidence type="ECO:0000313" key="13">
    <source>
        <dbReference type="EMBL" id="EDR21676.1"/>
    </source>
</evidence>
<dbReference type="Proteomes" id="UP000008076">
    <property type="component" value="Unassembled WGS sequence"/>
</dbReference>
<dbReference type="GO" id="GO:0000049">
    <property type="term" value="F:tRNA binding"/>
    <property type="evidence" value="ECO:0007669"/>
    <property type="project" value="UniProtKB-UniRule"/>
</dbReference>
<keyword evidence="7 10" id="KW-0819">tRNA processing</keyword>
<feature type="domain" description="tRNA (guanine(10)-N(2))-methyltransferase TRMT11 N-terminal" evidence="12">
    <location>
        <begin position="36"/>
        <end position="205"/>
    </location>
</feature>
<dbReference type="RefSeq" id="XP_001741834.1">
    <property type="nucleotide sequence ID" value="XM_001741782.1"/>
</dbReference>
<dbReference type="InterPro" id="IPR002052">
    <property type="entry name" value="DNA_methylase_N6_adenine_CS"/>
</dbReference>
<evidence type="ECO:0000256" key="6">
    <source>
        <dbReference type="ARBA" id="ARBA00022691"/>
    </source>
</evidence>
<dbReference type="GO" id="GO:0008033">
    <property type="term" value="P:tRNA processing"/>
    <property type="evidence" value="ECO:0007669"/>
    <property type="project" value="UniProtKB-UniRule"/>
</dbReference>
<dbReference type="OrthoDB" id="296065at2759"/>
<accession>B0EUV2</accession>
<feature type="domain" description="Ribosomal RNA large subunit methyltransferase K/L-like methyltransferase" evidence="11">
    <location>
        <begin position="215"/>
        <end position="341"/>
    </location>
</feature>
<dbReference type="GO" id="GO:0043527">
    <property type="term" value="C:tRNA methyltransferase complex"/>
    <property type="evidence" value="ECO:0007669"/>
    <property type="project" value="UniProtKB-ARBA"/>
</dbReference>
<dbReference type="InterPro" id="IPR059073">
    <property type="entry name" value="TRMT11_N"/>
</dbReference>
<dbReference type="GO" id="GO:0005737">
    <property type="term" value="C:cytoplasm"/>
    <property type="evidence" value="ECO:0007669"/>
    <property type="project" value="UniProtKB-SubCell"/>
</dbReference>
<dbReference type="SUPFAM" id="SSF53335">
    <property type="entry name" value="S-adenosyl-L-methionine-dependent methyltransferases"/>
    <property type="match status" value="1"/>
</dbReference>
<dbReference type="GO" id="GO:0032259">
    <property type="term" value="P:methylation"/>
    <property type="evidence" value="ECO:0007669"/>
    <property type="project" value="UniProtKB-UniRule"/>
</dbReference>
<dbReference type="KEGG" id="edi:EDI_247510"/>
<keyword evidence="2" id="KW-0963">Cytoplasm</keyword>
<evidence type="ECO:0000256" key="3">
    <source>
        <dbReference type="ARBA" id="ARBA00022555"/>
    </source>
</evidence>
<dbReference type="AlphaFoldDB" id="B0EUV2"/>
<evidence type="ECO:0000256" key="8">
    <source>
        <dbReference type="ARBA" id="ARBA00022884"/>
    </source>
</evidence>
<dbReference type="Gene3D" id="3.40.50.150">
    <property type="entry name" value="Vaccinia Virus protein VP39"/>
    <property type="match status" value="1"/>
</dbReference>
<evidence type="ECO:0000256" key="4">
    <source>
        <dbReference type="ARBA" id="ARBA00022603"/>
    </source>
</evidence>
<keyword evidence="8 10" id="KW-0694">RNA-binding</keyword>
<dbReference type="GeneID" id="5914344"/>
<evidence type="ECO:0000259" key="11">
    <source>
        <dbReference type="Pfam" id="PF01170"/>
    </source>
</evidence>
<evidence type="ECO:0000256" key="7">
    <source>
        <dbReference type="ARBA" id="ARBA00022694"/>
    </source>
</evidence>
<dbReference type="EC" id="2.1.1.214" evidence="9"/>
<keyword evidence="3 10" id="KW-0820">tRNA-binding</keyword>
<evidence type="ECO:0000256" key="9">
    <source>
        <dbReference type="ARBA" id="ARBA00066937"/>
    </source>
</evidence>
<keyword evidence="4 10" id="KW-0489">Methyltransferase</keyword>
<comment type="similarity">
    <text evidence="10">Belongs to the class I-like SAM-binding methyltransferase superfamily. TRM11 methyltransferase family.</text>
</comment>
<proteinExistence type="inferred from homology"/>
<evidence type="ECO:0000256" key="1">
    <source>
        <dbReference type="ARBA" id="ARBA00004496"/>
    </source>
</evidence>
<reference evidence="14" key="1">
    <citation type="submission" date="2007-12" db="EMBL/GenBank/DDBJ databases">
        <title>Annotation of Entamoeba dispar SAW760.</title>
        <authorList>
            <person name="Lorenzi H."/>
            <person name="Inman J."/>
            <person name="Schobel S."/>
            <person name="Amedeo P."/>
            <person name="Caler E."/>
        </authorList>
    </citation>
    <scope>NUCLEOTIDE SEQUENCE [LARGE SCALE GENOMIC DNA]</scope>
    <source>
        <strain evidence="14">ATCC PRA-260 / SAW760</strain>
    </source>
</reference>
<gene>
    <name evidence="13" type="ORF">EDI_247510</name>
</gene>
<protein>
    <recommendedName>
        <fullName evidence="9">tRNA (guanine(10)-N(2))-methyltransferase</fullName>
        <ecNumber evidence="9">2.1.1.214</ecNumber>
    </recommendedName>
</protein>
<sequence>MNNKNSYKRIIKQDEQFINEILKEEKTLVLITKNYILIRFYESHPDFRFGEFSSLLRLFQVKCEYDPKTLDNVYMYATFECLDDIKKICSRSVLIKTVYEIWGEAKTYEELVPIVYSKADELIPIHKGKTFRLKVTCFGRNYKQPEQIERFDKFKDFKLYDYLGNVNLKKPELSIAIMENIGHLKKATEQPKNIYFGYSLCKGNRKLVNHFSLKVRPYIGTTSMDPELCVIMSNMGCCRPGTVMCDPFTGTGSTLVTSAHFGSYVLGMDISNVAMRSKAYYTKNTGKPLKDITTNIDYYNLRDHFLGLVTNDFALSSLQVRPMFDCIVTDPPYGIREGAKKVGKRKPDMVPKPVIWGEDYHPHIPQRIQYGIDQILHDLFLFAAQNLVVGGRLVFWFPSIFPEDRGKDFPNEVMGCLELAANSLQVLCHSWGRRLITLTKVREFQGEMDIPTEWEKDLSDFRKRVLGPEIRKIPKINPITQQNSQKTISWLPEILFSDQRCETMTSTIRLPKKMSFYYSQFSDTLFSEEKKQLNEMEMWLEVQKYLSQCQLVTINYIDVCISSTLTIWNCQITVTLSNDFPHLFIIFPKSFGFYINNQPNQIVFDYFNFALIALQSTDHCFTLKFTSFTEFSFNSLCPYFSFLPIYYL</sequence>
<dbReference type="PANTHER" id="PTHR13370">
    <property type="entry name" value="RNA METHYLASE-RELATED"/>
    <property type="match status" value="1"/>
</dbReference>
<organism evidence="14">
    <name type="scientific">Entamoeba dispar (strain ATCC PRA-260 / SAW760)</name>
    <dbReference type="NCBI Taxonomy" id="370354"/>
    <lineage>
        <taxon>Eukaryota</taxon>
        <taxon>Amoebozoa</taxon>
        <taxon>Evosea</taxon>
        <taxon>Archamoebae</taxon>
        <taxon>Mastigamoebida</taxon>
        <taxon>Entamoebidae</taxon>
        <taxon>Entamoeba</taxon>
    </lineage>
</organism>
<comment type="subcellular location">
    <subcellularLocation>
        <location evidence="1">Cytoplasm</location>
    </subcellularLocation>
</comment>
<dbReference type="OMA" id="CWSHERS"/>
<keyword evidence="14" id="KW-1185">Reference proteome</keyword>
<evidence type="ECO:0000313" key="14">
    <source>
        <dbReference type="Proteomes" id="UP000008076"/>
    </source>
</evidence>
<keyword evidence="5 10" id="KW-0808">Transferase</keyword>
<dbReference type="GO" id="GO:0160102">
    <property type="term" value="F:tRNA (guanine(10)-N2)-methyltransferase activity"/>
    <property type="evidence" value="ECO:0007669"/>
    <property type="project" value="UniProtKB-EC"/>
</dbReference>
<dbReference type="Pfam" id="PF25904">
    <property type="entry name" value="Tmrp11_N"/>
    <property type="match status" value="1"/>
</dbReference>
<dbReference type="InterPro" id="IPR029063">
    <property type="entry name" value="SAM-dependent_MTases_sf"/>
</dbReference>